<evidence type="ECO:0000313" key="2">
    <source>
        <dbReference type="Proteomes" id="UP000288024"/>
    </source>
</evidence>
<dbReference type="AlphaFoldDB" id="A0A3S2X710"/>
<name>A0A3S2X710_9BACI</name>
<comment type="caution">
    <text evidence="1">The sequence shown here is derived from an EMBL/GenBank/DDBJ whole genome shotgun (WGS) entry which is preliminary data.</text>
</comment>
<dbReference type="Pfam" id="PF13814">
    <property type="entry name" value="Replic_Relax"/>
    <property type="match status" value="1"/>
</dbReference>
<dbReference type="Proteomes" id="UP000288024">
    <property type="component" value="Unassembled WGS sequence"/>
</dbReference>
<proteinExistence type="predicted"/>
<organism evidence="1 2">
    <name type="scientific">Niallia taxi</name>
    <dbReference type="NCBI Taxonomy" id="2499688"/>
    <lineage>
        <taxon>Bacteria</taxon>
        <taxon>Bacillati</taxon>
        <taxon>Bacillota</taxon>
        <taxon>Bacilli</taxon>
        <taxon>Bacillales</taxon>
        <taxon>Bacillaceae</taxon>
        <taxon>Niallia</taxon>
    </lineage>
</organism>
<reference evidence="1 2" key="1">
    <citation type="submission" date="2019-01" db="EMBL/GenBank/DDBJ databases">
        <title>Bacillus sp. M5HDSG1-1, whole genome shotgun sequence.</title>
        <authorList>
            <person name="Tuo L."/>
        </authorList>
    </citation>
    <scope>NUCLEOTIDE SEQUENCE [LARGE SCALE GENOMIC DNA]</scope>
    <source>
        <strain evidence="1 2">M5HDSG1-1</strain>
    </source>
</reference>
<evidence type="ECO:0000313" key="1">
    <source>
        <dbReference type="EMBL" id="RVT59529.1"/>
    </source>
</evidence>
<accession>A0A3S2X710</accession>
<gene>
    <name evidence="1" type="ORF">EM808_19750</name>
</gene>
<dbReference type="EMBL" id="RZTZ01000009">
    <property type="protein sequence ID" value="RVT59529.1"/>
    <property type="molecule type" value="Genomic_DNA"/>
</dbReference>
<dbReference type="InterPro" id="IPR025855">
    <property type="entry name" value="Replic_Relax"/>
</dbReference>
<sequence length="430" mass="49950">MGKVEKDQKVWYSVKYTRKGAWINTKDLELLKLLYTNRILTLKQIKRYGRYILNSPESTIKSKLKRWLSNDIVSIDYLRTLGKPAVSCYKIGKNGFHILRNERVIEDGELVEVNIKNIKQPSHYFGIQDVVIDTLIEMKDKLSIISSTHPNYRTYLSDETKFNKEETIIIPDWKIETSEGRILNIEFDTGSQNLNRIHEKVDNYMELAKARPAENHFVLFVVADNRSEIYTTEYASTRETRVLNIKELIINKLAHRLENLHFYVCSAYRGSSIASNILKGVYPITRSHKESELELAVLSVQLNDDIDYTMEPREASAYYSNDVSEELYADSHFSVIDHVSNKKMDIIFKLAEEGSVDTLDKISYLETLISSKRIKREVDKLNVLYLSTAAMQNDVIPRDFQNTSFSQTQVWHYKKIPTPKPTNEVVRVIE</sequence>
<protein>
    <submittedName>
        <fullName evidence="1">Uncharacterized protein</fullName>
    </submittedName>
</protein>
<keyword evidence="2" id="KW-1185">Reference proteome</keyword>